<protein>
    <recommendedName>
        <fullName evidence="8">Large ribosomal subunit protein mL67</fullName>
    </recommendedName>
</protein>
<comment type="subcellular location">
    <subcellularLocation>
        <location evidence="1">Mitochondrion</location>
    </subcellularLocation>
</comment>
<evidence type="ECO:0000313" key="9">
    <source>
        <dbReference type="EMBL" id="MDI1489297.1"/>
    </source>
</evidence>
<dbReference type="Proteomes" id="UP001161017">
    <property type="component" value="Unassembled WGS sequence"/>
</dbReference>
<dbReference type="InterPro" id="IPR024629">
    <property type="entry name" value="Ribosomal_mL67"/>
</dbReference>
<keyword evidence="3" id="KW-0689">Ribosomal protein</keyword>
<evidence type="ECO:0000256" key="5">
    <source>
        <dbReference type="ARBA" id="ARBA00023128"/>
    </source>
</evidence>
<dbReference type="GO" id="GO:0005840">
    <property type="term" value="C:ribosome"/>
    <property type="evidence" value="ECO:0007669"/>
    <property type="project" value="UniProtKB-KW"/>
</dbReference>
<keyword evidence="5" id="KW-0496">Mitochondrion</keyword>
<comment type="caution">
    <text evidence="9">The sequence shown here is derived from an EMBL/GenBank/DDBJ whole genome shotgun (WGS) entry which is preliminary data.</text>
</comment>
<proteinExistence type="inferred from homology"/>
<evidence type="ECO:0000256" key="6">
    <source>
        <dbReference type="ARBA" id="ARBA00023163"/>
    </source>
</evidence>
<keyword evidence="10" id="KW-1185">Reference proteome</keyword>
<dbReference type="Pfam" id="PF12829">
    <property type="entry name" value="Mhr1"/>
    <property type="match status" value="1"/>
</dbReference>
<keyword evidence="7" id="KW-0687">Ribonucleoprotein</keyword>
<accession>A0AA43QMP0</accession>
<name>A0AA43QMP0_9LECA</name>
<dbReference type="GO" id="GO:0005739">
    <property type="term" value="C:mitochondrion"/>
    <property type="evidence" value="ECO:0007669"/>
    <property type="project" value="UniProtKB-SubCell"/>
</dbReference>
<organism evidence="9 10">
    <name type="scientific">Ramalina farinacea</name>
    <dbReference type="NCBI Taxonomy" id="258253"/>
    <lineage>
        <taxon>Eukaryota</taxon>
        <taxon>Fungi</taxon>
        <taxon>Dikarya</taxon>
        <taxon>Ascomycota</taxon>
        <taxon>Pezizomycotina</taxon>
        <taxon>Lecanoromycetes</taxon>
        <taxon>OSLEUM clade</taxon>
        <taxon>Lecanoromycetidae</taxon>
        <taxon>Lecanorales</taxon>
        <taxon>Lecanorineae</taxon>
        <taxon>Ramalinaceae</taxon>
        <taxon>Ramalina</taxon>
    </lineage>
</organism>
<sequence length="287" mass="32976">MAKPAATSILRSLKPIRRKNDAPILRHDPGVLPSGSLLVRKPKAHGPALPSDRVKEATEVGYGQHIYMYHNIHTKQVVYSFTRQLNNHDSLRQLPFLGKKTQPPRLRKDLWLPFCLTYFPSPHAGQEAFRKLREYRRLHETRYDLDSITVKEGPHTGNLMTTKERGKILMNQKANSIADLAAVLLQQEAGPDLRRVEHSQRKMRRVEKLKKQKGEDKVKENPVDIEKELTGVEGVKVLWADPLDAEYAEQWPEEITHDTLERHRYTAAFPPLDLLSRDDDAGRPKLT</sequence>
<comment type="similarity">
    <text evidence="2">Belongs to the mitochondrion-specific ribosomal protein mL67 family.</text>
</comment>
<evidence type="ECO:0000256" key="3">
    <source>
        <dbReference type="ARBA" id="ARBA00022980"/>
    </source>
</evidence>
<dbReference type="PANTHER" id="PTHR28184:SF1">
    <property type="entry name" value="LARGE RIBOSOMAL SUBUNIT PROTEIN ML67"/>
    <property type="match status" value="1"/>
</dbReference>
<gene>
    <name evidence="9" type="ORF">OHK93_008575</name>
</gene>
<evidence type="ECO:0000313" key="10">
    <source>
        <dbReference type="Proteomes" id="UP001161017"/>
    </source>
</evidence>
<dbReference type="EMBL" id="JAPUFD010000009">
    <property type="protein sequence ID" value="MDI1489297.1"/>
    <property type="molecule type" value="Genomic_DNA"/>
</dbReference>
<evidence type="ECO:0000256" key="7">
    <source>
        <dbReference type="ARBA" id="ARBA00023274"/>
    </source>
</evidence>
<dbReference type="GO" id="GO:0000150">
    <property type="term" value="F:DNA strand exchange activity"/>
    <property type="evidence" value="ECO:0007669"/>
    <property type="project" value="InterPro"/>
</dbReference>
<evidence type="ECO:0000256" key="4">
    <source>
        <dbReference type="ARBA" id="ARBA00023015"/>
    </source>
</evidence>
<evidence type="ECO:0000256" key="1">
    <source>
        <dbReference type="ARBA" id="ARBA00004173"/>
    </source>
</evidence>
<keyword evidence="4" id="KW-0805">Transcription regulation</keyword>
<dbReference type="PANTHER" id="PTHR28184">
    <property type="entry name" value="MITOCHONDRIAL HOMOLOGOUS RECOMBINATION PROTEIN 1"/>
    <property type="match status" value="1"/>
</dbReference>
<dbReference type="AlphaFoldDB" id="A0AA43QMP0"/>
<reference evidence="9" key="1">
    <citation type="journal article" date="2023" name="Genome Biol. Evol.">
        <title>First Whole Genome Sequence and Flow Cytometry Genome Size Data for the Lichen-Forming Fungus Ramalina farinacea (Ascomycota).</title>
        <authorList>
            <person name="Llewellyn T."/>
            <person name="Mian S."/>
            <person name="Hill R."/>
            <person name="Leitch I.J."/>
            <person name="Gaya E."/>
        </authorList>
    </citation>
    <scope>NUCLEOTIDE SEQUENCE</scope>
    <source>
        <strain evidence="9">LIQ254RAFAR</strain>
    </source>
</reference>
<dbReference type="GO" id="GO:0003697">
    <property type="term" value="F:single-stranded DNA binding"/>
    <property type="evidence" value="ECO:0007669"/>
    <property type="project" value="InterPro"/>
</dbReference>
<dbReference type="GO" id="GO:1990904">
    <property type="term" value="C:ribonucleoprotein complex"/>
    <property type="evidence" value="ECO:0007669"/>
    <property type="project" value="UniProtKB-KW"/>
</dbReference>
<dbReference type="GO" id="GO:0003735">
    <property type="term" value="F:structural constituent of ribosome"/>
    <property type="evidence" value="ECO:0007669"/>
    <property type="project" value="TreeGrafter"/>
</dbReference>
<evidence type="ECO:0000256" key="8">
    <source>
        <dbReference type="ARBA" id="ARBA00035185"/>
    </source>
</evidence>
<keyword evidence="6" id="KW-0804">Transcription</keyword>
<evidence type="ECO:0000256" key="2">
    <source>
        <dbReference type="ARBA" id="ARBA00010741"/>
    </source>
</evidence>